<gene>
    <name evidence="2" type="ORF">XAT740_LOCUS25634</name>
</gene>
<evidence type="ECO:0000313" key="2">
    <source>
        <dbReference type="EMBL" id="CAF1238988.1"/>
    </source>
</evidence>
<evidence type="ECO:0000256" key="1">
    <source>
        <dbReference type="SAM" id="SignalP"/>
    </source>
</evidence>
<dbReference type="SUPFAM" id="SSF55961">
    <property type="entry name" value="Bet v1-like"/>
    <property type="match status" value="1"/>
</dbReference>
<feature type="signal peptide" evidence="1">
    <location>
        <begin position="1"/>
        <end position="31"/>
    </location>
</feature>
<keyword evidence="3" id="KW-1185">Reference proteome</keyword>
<feature type="chain" id="PRO_5032288580" description="Coenzyme Q-binding protein COQ10 START domain-containing protein" evidence="1">
    <location>
        <begin position="32"/>
        <end position="190"/>
    </location>
</feature>
<dbReference type="Gene3D" id="3.30.530.20">
    <property type="match status" value="1"/>
</dbReference>
<dbReference type="AlphaFoldDB" id="A0A814Z8I5"/>
<proteinExistence type="predicted"/>
<keyword evidence="1" id="KW-0732">Signal</keyword>
<evidence type="ECO:0000313" key="3">
    <source>
        <dbReference type="Proteomes" id="UP000663828"/>
    </source>
</evidence>
<evidence type="ECO:0008006" key="4">
    <source>
        <dbReference type="Google" id="ProtNLM"/>
    </source>
</evidence>
<dbReference type="Proteomes" id="UP000663828">
    <property type="component" value="Unassembled WGS sequence"/>
</dbReference>
<accession>A0A814Z8I5</accession>
<comment type="caution">
    <text evidence="2">The sequence shown here is derived from an EMBL/GenBank/DDBJ whole genome shotgun (WGS) entry which is preliminary data.</text>
</comment>
<sequence length="190" mass="22343">MPTILPRYLKYFSIIVLVIAILSKYEVPSNSESTDRKTLMFTKVATIQQDRVHVYKVITNIDKYSSWYPNVARVEHIQLVPSRVHNHEGEKYQLITRVPLIGDVSSDLTIHTDDHPKRFVYSVDSWLLEMNSIELKESSSNVNSTRIEWTVYTKRRSILFQYLLLPFASFYKNQIVREALFSLLMQIRDL</sequence>
<dbReference type="InterPro" id="IPR023393">
    <property type="entry name" value="START-like_dom_sf"/>
</dbReference>
<organism evidence="2 3">
    <name type="scientific">Adineta ricciae</name>
    <name type="common">Rotifer</name>
    <dbReference type="NCBI Taxonomy" id="249248"/>
    <lineage>
        <taxon>Eukaryota</taxon>
        <taxon>Metazoa</taxon>
        <taxon>Spiralia</taxon>
        <taxon>Gnathifera</taxon>
        <taxon>Rotifera</taxon>
        <taxon>Eurotatoria</taxon>
        <taxon>Bdelloidea</taxon>
        <taxon>Adinetida</taxon>
        <taxon>Adinetidae</taxon>
        <taxon>Adineta</taxon>
    </lineage>
</organism>
<name>A0A814Z8I5_ADIRI</name>
<protein>
    <recommendedName>
        <fullName evidence="4">Coenzyme Q-binding protein COQ10 START domain-containing protein</fullName>
    </recommendedName>
</protein>
<dbReference type="EMBL" id="CAJNOR010002042">
    <property type="protein sequence ID" value="CAF1238988.1"/>
    <property type="molecule type" value="Genomic_DNA"/>
</dbReference>
<reference evidence="2" key="1">
    <citation type="submission" date="2021-02" db="EMBL/GenBank/DDBJ databases">
        <authorList>
            <person name="Nowell W R."/>
        </authorList>
    </citation>
    <scope>NUCLEOTIDE SEQUENCE</scope>
</reference>